<keyword evidence="2" id="KW-1185">Reference proteome</keyword>
<evidence type="ECO:0000313" key="2">
    <source>
        <dbReference type="Proteomes" id="UP000509448"/>
    </source>
</evidence>
<evidence type="ECO:0000313" key="1">
    <source>
        <dbReference type="EMBL" id="BBE42183.1"/>
    </source>
</evidence>
<sequence length="137" mass="15468">MREPSIRRRIGEDEWMDVNGAIRGDKYWNVAEGRRDYVYTVALSRARKVAPGGMLVRATGVGRALAPEPVARFCRRYRVLLVESSTGTVRSVLTWSAFRELMANPDAVTSALDGGSLPRYINYRIARRMIESLPHGR</sequence>
<gene>
    <name evidence="1" type="ORF">NAS2_0794</name>
</gene>
<name>A0A4P2VFC9_9ARCH</name>
<proteinExistence type="predicted"/>
<organism evidence="1 2">
    <name type="scientific">Conexivisphaera calida</name>
    <dbReference type="NCBI Taxonomy" id="1874277"/>
    <lineage>
        <taxon>Archaea</taxon>
        <taxon>Nitrososphaerota</taxon>
        <taxon>Conexivisphaeria</taxon>
        <taxon>Conexivisphaerales</taxon>
        <taxon>Conexivisphaeraceae</taxon>
        <taxon>Conexivisphaera</taxon>
    </lineage>
</organism>
<accession>A0A4P2VFC9</accession>
<dbReference type="RefSeq" id="WP_174448441.1">
    <property type="nucleotide sequence ID" value="NZ_AP018732.1"/>
</dbReference>
<protein>
    <submittedName>
        <fullName evidence="1">Uncharacterized protein</fullName>
    </submittedName>
</protein>
<dbReference type="EMBL" id="AP018732">
    <property type="protein sequence ID" value="BBE42183.1"/>
    <property type="molecule type" value="Genomic_DNA"/>
</dbReference>
<dbReference type="KEGG" id="ccai:NAS2_0794"/>
<dbReference type="AlphaFoldDB" id="A0A4P2VFC9"/>
<dbReference type="Proteomes" id="UP000509448">
    <property type="component" value="Chromosome"/>
</dbReference>
<dbReference type="GeneID" id="55584606"/>
<reference evidence="1 2" key="1">
    <citation type="journal article" date="2019" name="ISME J.">
        <title>Isolation and characterization of a thermophilic sulfur- and iron-reducing thaumarchaeote from a terrestrial acidic hot spring.</title>
        <authorList>
            <person name="Kato S."/>
            <person name="Itoh T."/>
            <person name="Yuki M."/>
            <person name="Nagamori M."/>
            <person name="Ohnishi M."/>
            <person name="Uematsu K."/>
            <person name="Suzuki K."/>
            <person name="Takashina T."/>
            <person name="Ohkuma M."/>
        </authorList>
    </citation>
    <scope>NUCLEOTIDE SEQUENCE [LARGE SCALE GENOMIC DNA]</scope>
    <source>
        <strain evidence="1 2">NAS-02</strain>
    </source>
</reference>